<evidence type="ECO:0000256" key="1">
    <source>
        <dbReference type="SAM" id="MobiDB-lite"/>
    </source>
</evidence>
<sequence length="134" mass="14577">MGMHSTPVQSAEAIAPRRARLFPARPRRPAPPLRTPAPAAGAAASRRRYDVTLDRAGGNALGLDLEYTQSDDAHVPIDRIKPGLATEWNKACPPGRVIRRGDVIVAVNGATSMGAMYDKLRHEQVLHLTLEPKR</sequence>
<dbReference type="InterPro" id="IPR036034">
    <property type="entry name" value="PDZ_sf"/>
</dbReference>
<accession>A0A7S2NAT9</accession>
<dbReference type="AlphaFoldDB" id="A0A7S2NAT9"/>
<evidence type="ECO:0000259" key="2">
    <source>
        <dbReference type="PROSITE" id="PS50106"/>
    </source>
</evidence>
<dbReference type="CDD" id="cd00136">
    <property type="entry name" value="PDZ_canonical"/>
    <property type="match status" value="1"/>
</dbReference>
<feature type="domain" description="PDZ" evidence="2">
    <location>
        <begin position="50"/>
        <end position="134"/>
    </location>
</feature>
<dbReference type="SUPFAM" id="SSF50156">
    <property type="entry name" value="PDZ domain-like"/>
    <property type="match status" value="1"/>
</dbReference>
<gene>
    <name evidence="3" type="ORF">BRAN1462_LOCUS12014</name>
</gene>
<name>A0A7S2NAT9_9DINO</name>
<evidence type="ECO:0000313" key="3">
    <source>
        <dbReference type="EMBL" id="CAD9528880.1"/>
    </source>
</evidence>
<feature type="compositionally biased region" description="Basic residues" evidence="1">
    <location>
        <begin position="17"/>
        <end position="28"/>
    </location>
</feature>
<dbReference type="InterPro" id="IPR001478">
    <property type="entry name" value="PDZ"/>
</dbReference>
<dbReference type="PROSITE" id="PS50106">
    <property type="entry name" value="PDZ"/>
    <property type="match status" value="1"/>
</dbReference>
<feature type="region of interest" description="Disordered" evidence="1">
    <location>
        <begin position="1"/>
        <end position="47"/>
    </location>
</feature>
<reference evidence="3" key="1">
    <citation type="submission" date="2021-01" db="EMBL/GenBank/DDBJ databases">
        <authorList>
            <person name="Corre E."/>
            <person name="Pelletier E."/>
            <person name="Niang G."/>
            <person name="Scheremetjew M."/>
            <person name="Finn R."/>
            <person name="Kale V."/>
            <person name="Holt S."/>
            <person name="Cochrane G."/>
            <person name="Meng A."/>
            <person name="Brown T."/>
            <person name="Cohen L."/>
        </authorList>
    </citation>
    <scope>NUCLEOTIDE SEQUENCE</scope>
    <source>
        <strain evidence="3">RCC3387</strain>
    </source>
</reference>
<proteinExistence type="predicted"/>
<protein>
    <recommendedName>
        <fullName evidence="2">PDZ domain-containing protein</fullName>
    </recommendedName>
</protein>
<dbReference type="Gene3D" id="2.30.42.10">
    <property type="match status" value="1"/>
</dbReference>
<dbReference type="EMBL" id="HBGW01019051">
    <property type="protein sequence ID" value="CAD9528880.1"/>
    <property type="molecule type" value="Transcribed_RNA"/>
</dbReference>
<organism evidence="3">
    <name type="scientific">Zooxanthella nutricula</name>
    <dbReference type="NCBI Taxonomy" id="1333877"/>
    <lineage>
        <taxon>Eukaryota</taxon>
        <taxon>Sar</taxon>
        <taxon>Alveolata</taxon>
        <taxon>Dinophyceae</taxon>
        <taxon>Peridiniales</taxon>
        <taxon>Peridiniales incertae sedis</taxon>
        <taxon>Zooxanthella</taxon>
    </lineage>
</organism>